<dbReference type="Pfam" id="PF01343">
    <property type="entry name" value="Peptidase_S49"/>
    <property type="match status" value="1"/>
</dbReference>
<evidence type="ECO:0000259" key="6">
    <source>
        <dbReference type="Pfam" id="PF01343"/>
    </source>
</evidence>
<evidence type="ECO:0000256" key="5">
    <source>
        <dbReference type="SAM" id="Phobius"/>
    </source>
</evidence>
<keyword evidence="3 7" id="KW-0378">Hydrolase</keyword>
<dbReference type="PANTHER" id="PTHR42987">
    <property type="entry name" value="PEPTIDASE S49"/>
    <property type="match status" value="1"/>
</dbReference>
<evidence type="ECO:0000256" key="2">
    <source>
        <dbReference type="ARBA" id="ARBA00022670"/>
    </source>
</evidence>
<keyword evidence="5" id="KW-0812">Transmembrane</keyword>
<evidence type="ECO:0000256" key="1">
    <source>
        <dbReference type="ARBA" id="ARBA00008683"/>
    </source>
</evidence>
<gene>
    <name evidence="7" type="primary">sppA_2</name>
    <name evidence="7" type="ORF">GJW-30_1_04275</name>
</gene>
<keyword evidence="4" id="KW-0720">Serine protease</keyword>
<dbReference type="InterPro" id="IPR004635">
    <property type="entry name" value="Pept_S49_SppA"/>
</dbReference>
<evidence type="ECO:0000256" key="3">
    <source>
        <dbReference type="ARBA" id="ARBA00022801"/>
    </source>
</evidence>
<evidence type="ECO:0000256" key="4">
    <source>
        <dbReference type="ARBA" id="ARBA00022825"/>
    </source>
</evidence>
<feature type="transmembrane region" description="Helical" evidence="5">
    <location>
        <begin position="20"/>
        <end position="42"/>
    </location>
</feature>
<sequence>MSLEADAIVDRRRMRRKLTFWRVVAVVFAIGAIVALSTRLFLASGERGGAYVARVKIQGVIRNDDERTEALDRLAKSNAKAVIVRIDSPGGTVAGSEQLYDSLRKVAAAKPTVVVVDGLAASGGYIAAMASDQIFALDTSLVGSIGVLFQLPNVSKLLNTVGVNVETVRSAPLKAAPNGLEPTSPEARAALESLVQDSFDWFKTLVQTRRSLDPAQLTQASDGRVFTGRQAIALKLIDRIGNEQTAREWLAVEKKVPASTRIRDWKLKARLGDMSFLHLATVGALDALGFGSAARWVEGHGVVQAIDRANLDGLLALWHPSVN</sequence>
<protein>
    <submittedName>
        <fullName evidence="7">Putative signal peptide peptidase SppA</fullName>
        <ecNumber evidence="7">3.4.21.-</ecNumber>
    </submittedName>
</protein>
<reference evidence="7 8" key="1">
    <citation type="submission" date="2015-08" db="EMBL/GenBank/DDBJ databases">
        <title>Investigation of the bacterial diversity of lava forest soil.</title>
        <authorList>
            <person name="Lee J.S."/>
        </authorList>
    </citation>
    <scope>NUCLEOTIDE SEQUENCE [LARGE SCALE GENOMIC DNA]</scope>
    <source>
        <strain evidence="7 8">GJW-30</strain>
    </source>
</reference>
<dbReference type="RefSeq" id="WP_096358986.1">
    <property type="nucleotide sequence ID" value="NZ_AP014946.1"/>
</dbReference>
<organism evidence="7 8">
    <name type="scientific">Variibacter gotjawalensis</name>
    <dbReference type="NCBI Taxonomy" id="1333996"/>
    <lineage>
        <taxon>Bacteria</taxon>
        <taxon>Pseudomonadati</taxon>
        <taxon>Pseudomonadota</taxon>
        <taxon>Alphaproteobacteria</taxon>
        <taxon>Hyphomicrobiales</taxon>
        <taxon>Nitrobacteraceae</taxon>
        <taxon>Variibacter</taxon>
    </lineage>
</organism>
<dbReference type="AlphaFoldDB" id="A0A0S3Q0M6"/>
<feature type="domain" description="Peptidase S49" evidence="6">
    <location>
        <begin position="106"/>
        <end position="256"/>
    </location>
</feature>
<dbReference type="OrthoDB" id="9764363at2"/>
<dbReference type="Proteomes" id="UP000236884">
    <property type="component" value="Chromosome"/>
</dbReference>
<dbReference type="InterPro" id="IPR029045">
    <property type="entry name" value="ClpP/crotonase-like_dom_sf"/>
</dbReference>
<evidence type="ECO:0000313" key="8">
    <source>
        <dbReference type="Proteomes" id="UP000236884"/>
    </source>
</evidence>
<evidence type="ECO:0000313" key="7">
    <source>
        <dbReference type="EMBL" id="BAT61714.1"/>
    </source>
</evidence>
<dbReference type="Gene3D" id="6.20.330.10">
    <property type="match status" value="1"/>
</dbReference>
<dbReference type="GO" id="GO:0008236">
    <property type="term" value="F:serine-type peptidase activity"/>
    <property type="evidence" value="ECO:0007669"/>
    <property type="project" value="UniProtKB-KW"/>
</dbReference>
<accession>A0A0S3Q0M6</accession>
<dbReference type="Gene3D" id="3.90.226.10">
    <property type="entry name" value="2-enoyl-CoA Hydratase, Chain A, domain 1"/>
    <property type="match status" value="1"/>
</dbReference>
<name>A0A0S3Q0M6_9BRAD</name>
<dbReference type="SUPFAM" id="SSF52096">
    <property type="entry name" value="ClpP/crotonase"/>
    <property type="match status" value="1"/>
</dbReference>
<keyword evidence="5" id="KW-1133">Transmembrane helix</keyword>
<dbReference type="GO" id="GO:0006508">
    <property type="term" value="P:proteolysis"/>
    <property type="evidence" value="ECO:0007669"/>
    <property type="project" value="UniProtKB-KW"/>
</dbReference>
<keyword evidence="2" id="KW-0645">Protease</keyword>
<keyword evidence="5" id="KW-0472">Membrane</keyword>
<dbReference type="EC" id="3.4.21.-" evidence="7"/>
<comment type="similarity">
    <text evidence="1">Belongs to the peptidase S49 family.</text>
</comment>
<dbReference type="InterPro" id="IPR047272">
    <property type="entry name" value="S49_SppA_C"/>
</dbReference>
<dbReference type="InterPro" id="IPR002142">
    <property type="entry name" value="Peptidase_S49"/>
</dbReference>
<dbReference type="KEGG" id="vgo:GJW-30_1_04275"/>
<dbReference type="NCBIfam" id="TIGR00706">
    <property type="entry name" value="SppA_dom"/>
    <property type="match status" value="1"/>
</dbReference>
<dbReference type="PANTHER" id="PTHR42987:SF6">
    <property type="entry name" value="PROTEINASE IV"/>
    <property type="match status" value="1"/>
</dbReference>
<dbReference type="EMBL" id="AP014946">
    <property type="protein sequence ID" value="BAT61714.1"/>
    <property type="molecule type" value="Genomic_DNA"/>
</dbReference>
<proteinExistence type="inferred from homology"/>
<dbReference type="CDD" id="cd07023">
    <property type="entry name" value="S49_Sppa_N_C"/>
    <property type="match status" value="1"/>
</dbReference>
<keyword evidence="8" id="KW-1185">Reference proteome</keyword>